<dbReference type="AlphaFoldDB" id="A0A1B6IYK7"/>
<feature type="transmembrane region" description="Helical" evidence="1">
    <location>
        <begin position="49"/>
        <end position="73"/>
    </location>
</feature>
<accession>A0A1B6IYK7</accession>
<sequence length="127" mass="14168">MKCENADGSTRSCPGSSDPLDYTRCCWNSSLLFCCPQSSVIDSSHQRNVMLAGITVISACILVSILIIVCCFWSRCPLFKMCRVNYTHSEILSYSKEEEALRMPSEGAEGVHHYSPCHVVIKPVQEM</sequence>
<reference evidence="3" key="1">
    <citation type="submission" date="2015-11" db="EMBL/GenBank/DDBJ databases">
        <title>De novo transcriptome assembly of four potential Pierce s Disease insect vectors from Arizona vineyards.</title>
        <authorList>
            <person name="Tassone E.E."/>
        </authorList>
    </citation>
    <scope>NUCLEOTIDE SEQUENCE</scope>
</reference>
<dbReference type="EMBL" id="GECU01024137">
    <property type="protein sequence ID" value="JAS83569.1"/>
    <property type="molecule type" value="Transcribed_RNA"/>
</dbReference>
<dbReference type="EMBL" id="GECU01008092">
    <property type="protein sequence ID" value="JAS99614.1"/>
    <property type="molecule type" value="Transcribed_RNA"/>
</dbReference>
<organism evidence="3">
    <name type="scientific">Homalodisca liturata</name>
    <dbReference type="NCBI Taxonomy" id="320908"/>
    <lineage>
        <taxon>Eukaryota</taxon>
        <taxon>Metazoa</taxon>
        <taxon>Ecdysozoa</taxon>
        <taxon>Arthropoda</taxon>
        <taxon>Hexapoda</taxon>
        <taxon>Insecta</taxon>
        <taxon>Pterygota</taxon>
        <taxon>Neoptera</taxon>
        <taxon>Paraneoptera</taxon>
        <taxon>Hemiptera</taxon>
        <taxon>Auchenorrhyncha</taxon>
        <taxon>Membracoidea</taxon>
        <taxon>Cicadellidae</taxon>
        <taxon>Cicadellinae</taxon>
        <taxon>Proconiini</taxon>
        <taxon>Homalodisca</taxon>
    </lineage>
</organism>
<evidence type="ECO:0000313" key="3">
    <source>
        <dbReference type="EMBL" id="JAS91986.1"/>
    </source>
</evidence>
<evidence type="ECO:0000313" key="5">
    <source>
        <dbReference type="EMBL" id="JAT07703.1"/>
    </source>
</evidence>
<keyword evidence="1" id="KW-0472">Membrane</keyword>
<name>A0A1B6IYK7_9HEMI</name>
<protein>
    <submittedName>
        <fullName evidence="3">Uncharacterized protein</fullName>
    </submittedName>
</protein>
<keyword evidence="1" id="KW-1133">Transmembrane helix</keyword>
<gene>
    <name evidence="2" type="ORF">g.26405</name>
    <name evidence="4" type="ORF">g.26406</name>
    <name evidence="5" type="ORF">g.26407</name>
    <name evidence="3" type="ORF">g.26408</name>
</gene>
<dbReference type="EMBL" id="GECU01000004">
    <property type="protein sequence ID" value="JAT07703.1"/>
    <property type="molecule type" value="Transcribed_RNA"/>
</dbReference>
<proteinExistence type="predicted"/>
<keyword evidence="1" id="KW-0812">Transmembrane</keyword>
<evidence type="ECO:0000313" key="2">
    <source>
        <dbReference type="EMBL" id="JAS83569.1"/>
    </source>
</evidence>
<evidence type="ECO:0000313" key="4">
    <source>
        <dbReference type="EMBL" id="JAS99614.1"/>
    </source>
</evidence>
<evidence type="ECO:0000256" key="1">
    <source>
        <dbReference type="SAM" id="Phobius"/>
    </source>
</evidence>
<dbReference type="EMBL" id="GECU01015720">
    <property type="protein sequence ID" value="JAS91986.1"/>
    <property type="molecule type" value="Transcribed_RNA"/>
</dbReference>